<feature type="region of interest" description="Disordered" evidence="1">
    <location>
        <begin position="302"/>
        <end position="374"/>
    </location>
</feature>
<evidence type="ECO:0000313" key="3">
    <source>
        <dbReference type="Proteomes" id="UP001295684"/>
    </source>
</evidence>
<dbReference type="EMBL" id="CAMPGE010013514">
    <property type="protein sequence ID" value="CAI2372244.1"/>
    <property type="molecule type" value="Genomic_DNA"/>
</dbReference>
<organism evidence="2 3">
    <name type="scientific">Euplotes crassus</name>
    <dbReference type="NCBI Taxonomy" id="5936"/>
    <lineage>
        <taxon>Eukaryota</taxon>
        <taxon>Sar</taxon>
        <taxon>Alveolata</taxon>
        <taxon>Ciliophora</taxon>
        <taxon>Intramacronucleata</taxon>
        <taxon>Spirotrichea</taxon>
        <taxon>Hypotrichia</taxon>
        <taxon>Euplotida</taxon>
        <taxon>Euplotidae</taxon>
        <taxon>Moneuplotes</taxon>
    </lineage>
</organism>
<feature type="compositionally biased region" description="Basic and acidic residues" evidence="1">
    <location>
        <begin position="362"/>
        <end position="374"/>
    </location>
</feature>
<dbReference type="Proteomes" id="UP001295684">
    <property type="component" value="Unassembled WGS sequence"/>
</dbReference>
<feature type="compositionally biased region" description="Polar residues" evidence="1">
    <location>
        <begin position="332"/>
        <end position="344"/>
    </location>
</feature>
<keyword evidence="3" id="KW-1185">Reference proteome</keyword>
<gene>
    <name evidence="2" type="ORF">ECRASSUSDP1_LOCUS13572</name>
</gene>
<accession>A0AAD1UUJ4</accession>
<comment type="caution">
    <text evidence="2">The sequence shown here is derived from an EMBL/GenBank/DDBJ whole genome shotgun (WGS) entry which is preliminary data.</text>
</comment>
<name>A0AAD1UUJ4_EUPCR</name>
<evidence type="ECO:0000313" key="2">
    <source>
        <dbReference type="EMBL" id="CAI2372244.1"/>
    </source>
</evidence>
<reference evidence="2" key="1">
    <citation type="submission" date="2023-07" db="EMBL/GenBank/DDBJ databases">
        <authorList>
            <consortium name="AG Swart"/>
            <person name="Singh M."/>
            <person name="Singh A."/>
            <person name="Seah K."/>
            <person name="Emmerich C."/>
        </authorList>
    </citation>
    <scope>NUCLEOTIDE SEQUENCE</scope>
    <source>
        <strain evidence="2">DP1</strain>
    </source>
</reference>
<dbReference type="AlphaFoldDB" id="A0AAD1UUJ4"/>
<protein>
    <submittedName>
        <fullName evidence="2">Uncharacterized protein</fullName>
    </submittedName>
</protein>
<proteinExistence type="predicted"/>
<feature type="compositionally biased region" description="Polar residues" evidence="1">
    <location>
        <begin position="302"/>
        <end position="312"/>
    </location>
</feature>
<sequence>MSVYGGFGTRVLEKNYNSLLEYCLGALVKNIMATPECLEDGYVFGHNFSKKIVKAFTLMKHLEGKKYLKPHFSKCMESMINYILSNNDFDQFKNERADSEKTKSSFMGQSSMHKFTLKTTSWEKEKFNIPKLQSKLHKLTDANSLETNDRSNMKLKNLNLSYYGIKAKSISRKCKNSIPLDFNSRKKRNQLKLKNLDYVQTEYKKNNRILTREVHTGPSKAFNSTKIDEKLKSLVTEYNENMEKLRQKKSSKMYDTSLYATSTVYENFCTSNMAKNSSKGQLSGQTMYPSSVQEFLNSSKEGHLSHNSSVVNPSDPRSKTSCSHTQNKHAPKNNSWKDQNLSTRSRWRRNKSQEKAQNFPKPLKDLKFGNDAETRKSMQRMLEVSINKK</sequence>
<evidence type="ECO:0000256" key="1">
    <source>
        <dbReference type="SAM" id="MobiDB-lite"/>
    </source>
</evidence>